<dbReference type="PROSITE" id="PS50987">
    <property type="entry name" value="HTH_ARSR_2"/>
    <property type="match status" value="1"/>
</dbReference>
<dbReference type="PANTHER" id="PTHR33154:SF18">
    <property type="entry name" value="ARSENICAL RESISTANCE OPERON REPRESSOR"/>
    <property type="match status" value="1"/>
</dbReference>
<protein>
    <submittedName>
        <fullName evidence="5">Metalloregulator ArsR/SmtB family transcription factor</fullName>
    </submittedName>
</protein>
<evidence type="ECO:0000256" key="3">
    <source>
        <dbReference type="ARBA" id="ARBA00023163"/>
    </source>
</evidence>
<keyword evidence="6" id="KW-1185">Reference proteome</keyword>
<evidence type="ECO:0000313" key="5">
    <source>
        <dbReference type="EMBL" id="MBU5590387.1"/>
    </source>
</evidence>
<dbReference type="RefSeq" id="WP_216455600.1">
    <property type="nucleotide sequence ID" value="NZ_JAHLQL010000001.1"/>
</dbReference>
<dbReference type="InterPro" id="IPR051081">
    <property type="entry name" value="HTH_MetalResp_TranReg"/>
</dbReference>
<dbReference type="CDD" id="cd00090">
    <property type="entry name" value="HTH_ARSR"/>
    <property type="match status" value="1"/>
</dbReference>
<organism evidence="5 6">
    <name type="scientific">Clostridium simiarum</name>
    <dbReference type="NCBI Taxonomy" id="2841506"/>
    <lineage>
        <taxon>Bacteria</taxon>
        <taxon>Bacillati</taxon>
        <taxon>Bacillota</taxon>
        <taxon>Clostridia</taxon>
        <taxon>Eubacteriales</taxon>
        <taxon>Clostridiaceae</taxon>
        <taxon>Clostridium</taxon>
    </lineage>
</organism>
<evidence type="ECO:0000259" key="4">
    <source>
        <dbReference type="PROSITE" id="PS50987"/>
    </source>
</evidence>
<keyword evidence="1" id="KW-0805">Transcription regulation</keyword>
<keyword evidence="3" id="KW-0804">Transcription</keyword>
<proteinExistence type="predicted"/>
<dbReference type="InterPro" id="IPR018334">
    <property type="entry name" value="ArsR_HTH"/>
</dbReference>
<dbReference type="Proteomes" id="UP000736583">
    <property type="component" value="Unassembled WGS sequence"/>
</dbReference>
<evidence type="ECO:0000256" key="2">
    <source>
        <dbReference type="ARBA" id="ARBA00023125"/>
    </source>
</evidence>
<sequence>MKVIYNKNPGEIRDYFLILSDITNYECLSEYLLEKQDSFDKEFKDFYKKNINKFKLNNMELERYFKFYSTERFNIARFMMYEKELWAYDNIYEYLDFLEGLDEEKIKLSVIEEILYLTGEGEDEAKEDEMLKNTPLVLDSIKLLEIHSSIKWELFCFFQEPLAYFKKFLKFVKELIPLYEDFKNTRDNLMEDLHERMERDINNNEEAYEFIKKETRGIIDLSNFNEIYVSSNYFSSHSITFAMEGGKIYIFLGVYYKKALDILGGIREDKIQLNLMVFKNLSERNRFEIIRLLSEDNEYCHGDIAKLLNITGATVSYHINYLCAANLVTMYKKNKNVYYKLNKEVIKNSMEFLKEEFKLG</sequence>
<keyword evidence="2" id="KW-0238">DNA-binding</keyword>
<dbReference type="Pfam" id="PF01022">
    <property type="entry name" value="HTH_5"/>
    <property type="match status" value="1"/>
</dbReference>
<reference evidence="5 6" key="1">
    <citation type="submission" date="2021-06" db="EMBL/GenBank/DDBJ databases">
        <authorList>
            <person name="Sun Q."/>
            <person name="Li D."/>
        </authorList>
    </citation>
    <scope>NUCLEOTIDE SEQUENCE [LARGE SCALE GENOMIC DNA]</scope>
    <source>
        <strain evidence="5 6">MSJ-4</strain>
    </source>
</reference>
<dbReference type="PANTHER" id="PTHR33154">
    <property type="entry name" value="TRANSCRIPTIONAL REGULATOR, ARSR FAMILY"/>
    <property type="match status" value="1"/>
</dbReference>
<name>A0ABS6EVX7_9CLOT</name>
<dbReference type="SMART" id="SM00418">
    <property type="entry name" value="HTH_ARSR"/>
    <property type="match status" value="1"/>
</dbReference>
<comment type="caution">
    <text evidence="5">The sequence shown here is derived from an EMBL/GenBank/DDBJ whole genome shotgun (WGS) entry which is preliminary data.</text>
</comment>
<dbReference type="PROSITE" id="PS00846">
    <property type="entry name" value="HTH_ARSR_1"/>
    <property type="match status" value="1"/>
</dbReference>
<accession>A0ABS6EVX7</accession>
<feature type="domain" description="HTH arsR-type" evidence="4">
    <location>
        <begin position="266"/>
        <end position="360"/>
    </location>
</feature>
<dbReference type="NCBIfam" id="NF033788">
    <property type="entry name" value="HTH_metalloreg"/>
    <property type="match status" value="1"/>
</dbReference>
<evidence type="ECO:0000256" key="1">
    <source>
        <dbReference type="ARBA" id="ARBA00023015"/>
    </source>
</evidence>
<evidence type="ECO:0000313" key="6">
    <source>
        <dbReference type="Proteomes" id="UP000736583"/>
    </source>
</evidence>
<dbReference type="InterPro" id="IPR011991">
    <property type="entry name" value="ArsR-like_HTH"/>
</dbReference>
<gene>
    <name evidence="5" type="ORF">KQI89_01285</name>
</gene>
<dbReference type="EMBL" id="JAHLQL010000001">
    <property type="protein sequence ID" value="MBU5590387.1"/>
    <property type="molecule type" value="Genomic_DNA"/>
</dbReference>
<dbReference type="InterPro" id="IPR001845">
    <property type="entry name" value="HTH_ArsR_DNA-bd_dom"/>
</dbReference>